<gene>
    <name evidence="1" type="ORF">BTO11_00280</name>
</gene>
<dbReference type="Pfam" id="PF04339">
    <property type="entry name" value="FemAB_like"/>
    <property type="match status" value="1"/>
</dbReference>
<dbReference type="Proteomes" id="UP000239007">
    <property type="component" value="Unassembled WGS sequence"/>
</dbReference>
<dbReference type="Gene3D" id="3.40.630.30">
    <property type="match status" value="1"/>
</dbReference>
<dbReference type="RefSeq" id="WP_105050700.1">
    <property type="nucleotide sequence ID" value="NZ_BMYG01000005.1"/>
</dbReference>
<dbReference type="InterPro" id="IPR007434">
    <property type="entry name" value="FemAB-like"/>
</dbReference>
<organism evidence="1 2">
    <name type="scientific">Psychrosphaera saromensis</name>
    <dbReference type="NCBI Taxonomy" id="716813"/>
    <lineage>
        <taxon>Bacteria</taxon>
        <taxon>Pseudomonadati</taxon>
        <taxon>Pseudomonadota</taxon>
        <taxon>Gammaproteobacteria</taxon>
        <taxon>Alteromonadales</taxon>
        <taxon>Pseudoalteromonadaceae</taxon>
        <taxon>Psychrosphaera</taxon>
    </lineage>
</organism>
<keyword evidence="2" id="KW-1185">Reference proteome</keyword>
<comment type="caution">
    <text evidence="1">The sequence shown here is derived from an EMBL/GenBank/DDBJ whole genome shotgun (WGS) entry which is preliminary data.</text>
</comment>
<evidence type="ECO:0008006" key="3">
    <source>
        <dbReference type="Google" id="ProtNLM"/>
    </source>
</evidence>
<accession>A0A2S7UQI4</accession>
<dbReference type="SUPFAM" id="SSF55729">
    <property type="entry name" value="Acyl-CoA N-acyltransferases (Nat)"/>
    <property type="match status" value="1"/>
</dbReference>
<dbReference type="PANTHER" id="PTHR47017:SF1">
    <property type="entry name" value="ACYL-COA"/>
    <property type="match status" value="1"/>
</dbReference>
<reference evidence="1 2" key="1">
    <citation type="submission" date="2016-12" db="EMBL/GenBank/DDBJ databases">
        <title>Diversity of luminous bacteria.</title>
        <authorList>
            <person name="Yoshizawa S."/>
            <person name="Kogure K."/>
        </authorList>
    </citation>
    <scope>NUCLEOTIDE SEQUENCE [LARGE SCALE GENOMIC DNA]</scope>
    <source>
        <strain evidence="1 2">SA4-48</strain>
    </source>
</reference>
<dbReference type="AlphaFoldDB" id="A0A2S7UQI4"/>
<evidence type="ECO:0000313" key="2">
    <source>
        <dbReference type="Proteomes" id="UP000239007"/>
    </source>
</evidence>
<protein>
    <recommendedName>
        <fullName evidence="3">GNAT family N-acetyltransferase</fullName>
    </recommendedName>
</protein>
<dbReference type="OrthoDB" id="9776898at2"/>
<dbReference type="InterPro" id="IPR016181">
    <property type="entry name" value="Acyl_CoA_acyltransferase"/>
</dbReference>
<dbReference type="PANTHER" id="PTHR47017">
    <property type="entry name" value="ACYL-COA"/>
    <property type="match status" value="1"/>
</dbReference>
<sequence>MTNNNWQLIHSLNDIEPELQKQIFAHSNNPFTSLAFLLALEQTQCIGESSGWIPHYFLYKENLYTKTLEAEKSAPRFGLFISYLKTHSYGEYVFDWAWAEAYQRNGLNYYPKLLAGVPFSPIPCSKWLTNSSMSELEAFEHIRQFSVQEFDISSSHYIFPDKRLLIPVDDNKDIHWIEREGHQFHWFNEYQDGSLLTDFDQYLSLMTARKRKNIIKERKKVRDAGVTTQWRSGSVVSDLELETFYQCYQSTYYKRRQTGYLNPEFFQQICRTMLDKVQILFCFHDDEIIAAALYLVSNDTLYGRYWGEMQEHEILHFEACYYQGIEYCISNKLKTFNPGTQGEHKISRGFKPITTYSYHQIELAPFHQAIENFCLQEKQQNKHYMQACETRLPFKTGD</sequence>
<dbReference type="EMBL" id="MSCH01000003">
    <property type="protein sequence ID" value="PQJ52244.1"/>
    <property type="molecule type" value="Genomic_DNA"/>
</dbReference>
<proteinExistence type="predicted"/>
<evidence type="ECO:0000313" key="1">
    <source>
        <dbReference type="EMBL" id="PQJ52244.1"/>
    </source>
</evidence>
<name>A0A2S7UQI4_9GAMM</name>